<dbReference type="AlphaFoldDB" id="A0AAN8JLV4"/>
<feature type="compositionally biased region" description="Polar residues" evidence="1">
    <location>
        <begin position="842"/>
        <end position="855"/>
    </location>
</feature>
<feature type="compositionally biased region" description="Polar residues" evidence="1">
    <location>
        <begin position="944"/>
        <end position="954"/>
    </location>
</feature>
<feature type="compositionally biased region" description="Low complexity" evidence="1">
    <location>
        <begin position="1208"/>
        <end position="1219"/>
    </location>
</feature>
<feature type="compositionally biased region" description="Low complexity" evidence="1">
    <location>
        <begin position="955"/>
        <end position="965"/>
    </location>
</feature>
<feature type="compositionally biased region" description="Polar residues" evidence="1">
    <location>
        <begin position="1024"/>
        <end position="1043"/>
    </location>
</feature>
<feature type="region of interest" description="Disordered" evidence="1">
    <location>
        <begin position="825"/>
        <end position="874"/>
    </location>
</feature>
<accession>A0AAN8JLV4</accession>
<reference evidence="2 3" key="1">
    <citation type="submission" date="2024-01" db="EMBL/GenBank/DDBJ databases">
        <title>The genome of the rayed Mediterranean limpet Patella caerulea (Linnaeus, 1758).</title>
        <authorList>
            <person name="Anh-Thu Weber A."/>
            <person name="Halstead-Nussloch G."/>
        </authorList>
    </citation>
    <scope>NUCLEOTIDE SEQUENCE [LARGE SCALE GENOMIC DNA]</scope>
    <source>
        <strain evidence="2">AATW-2023a</strain>
        <tissue evidence="2">Whole specimen</tissue>
    </source>
</reference>
<name>A0AAN8JLV4_PATCE</name>
<protein>
    <submittedName>
        <fullName evidence="2">Uncharacterized protein</fullName>
    </submittedName>
</protein>
<feature type="compositionally biased region" description="Polar residues" evidence="1">
    <location>
        <begin position="728"/>
        <end position="747"/>
    </location>
</feature>
<evidence type="ECO:0000256" key="1">
    <source>
        <dbReference type="SAM" id="MobiDB-lite"/>
    </source>
</evidence>
<feature type="compositionally biased region" description="Low complexity" evidence="1">
    <location>
        <begin position="864"/>
        <end position="874"/>
    </location>
</feature>
<feature type="compositionally biased region" description="Basic and acidic residues" evidence="1">
    <location>
        <begin position="930"/>
        <end position="939"/>
    </location>
</feature>
<feature type="compositionally biased region" description="Basic and acidic residues" evidence="1">
    <location>
        <begin position="701"/>
        <end position="711"/>
    </location>
</feature>
<evidence type="ECO:0000313" key="3">
    <source>
        <dbReference type="Proteomes" id="UP001347796"/>
    </source>
</evidence>
<feature type="compositionally biased region" description="Basic and acidic residues" evidence="1">
    <location>
        <begin position="896"/>
        <end position="909"/>
    </location>
</feature>
<keyword evidence="3" id="KW-1185">Reference proteome</keyword>
<sequence length="1259" mass="139528">MRDVNKHRHASATCPVPRLPPLSINKLTQGQLKAFVPGLMRLATGNAGSTDKDMTKAADWLLLNSTQSKSKENITTDVLRAMVRNCYRRLGQEDLLSCNSDTSWKSALARLTELQSSNYFNKVPQNCGGMEFLPSIMSNQGYVKSFIEIFVCYFCSEEFGAKEDLRLHQAGCSLRPPELQAIQSETVPAAPAADCNAACPQLSPQGMVFEERVVTQPKDEYLEGLDLVPVLKAKKIRERRRITEVELDVETFIEPETPKSPATPRTPKSLISQLSRDGGESSACKRRLSYLFPRDNSDAESVISNNSSDEHDEHHKPSKTLSLLFIDIASPLGQKVQHYMTADEVSSKVLSDPESFCKTPVKDTTFSEKLRARNNNVQITYKLTRKRLKQFNHIYHFNKSQRLDRYDRLRTGLNRGSRIVKKSLPKCRLKIQRLTPKDFKKWKASMDPPKVPLNWKALSKKAALKKLSHQILKQPCSFPRGPVLLSPGIDKLLGLRTKESRATKRTSLTLTNVVSEDTNAEMAQIKLSLYKCLLTELSDRSQKNDANFLNTSLIKDHQRMNDSPVFLSPCSVKIQPLQNPSPRSFPSKKHSKVSPTGPLSIEIPTREHLNSFLSSKKCSTGKDLLRDIECLGSDDSISIRTASSDESFSGISPNEDSCFKCRNIVCTCNVKKEKNIDSKQSNISIEKKGDSKLLKRKVGRPLKDRNSDTNIRKNSVTTPRRVGRPSSKMISTTKPVLSTSKNRNLTRSRGDCSRQIIRKYRKELTSNLLRKLQIDMVESTFTPSNMTSSEDVIPKGVAKKLQIDMVWDPNNTKMGRGEYRKVLKSSANGDSSLQVKSKKTNTVKCVPKSPSSDSEVSFKKLTDSADSSSTTTKSKPLFISKDANICQKTCEKKVLKNENRKTQPSEMSKKKLMRKKTASVPKGLQIDMLWDFKDPKTRNEGAGSMQSSPLKRSNSISSSQSVKAPSSKETKQRKQPGVSSSPLKAYPLKRSNSQTSKASPLKDSKKTNNLTEIQKKSVHASPVKVSSTKKSNFSKQASETNLLSRGRTQKKSSSPVSTPKKSPSLKKSSSVSSCKALQLTPLKQNKTASTVSSPSKTSPLKRSNSKSPRASACDSPGRRNNSPSPSKKTCGTPQITKFFRKQKSLPASPSPTKSLNNPKLTKSSSSPIKTQQVNPKKTSDSAIGTLSESNTKSPQKQLVKNSPKKQYSLTKSKSSPSKISSDKPNKPKPSVSAGLLLAGAKRKLSVGSISAPKPKKQKL</sequence>
<feature type="compositionally biased region" description="Polar residues" evidence="1">
    <location>
        <begin position="825"/>
        <end position="835"/>
    </location>
</feature>
<feature type="compositionally biased region" description="Low complexity" evidence="1">
    <location>
        <begin position="1051"/>
        <end position="1073"/>
    </location>
</feature>
<feature type="region of interest" description="Disordered" evidence="1">
    <location>
        <begin position="694"/>
        <end position="749"/>
    </location>
</feature>
<dbReference type="EMBL" id="JAZGQO010000010">
    <property type="protein sequence ID" value="KAK6177094.1"/>
    <property type="molecule type" value="Genomic_DNA"/>
</dbReference>
<dbReference type="Proteomes" id="UP001347796">
    <property type="component" value="Unassembled WGS sequence"/>
</dbReference>
<feature type="region of interest" description="Disordered" evidence="1">
    <location>
        <begin position="896"/>
        <end position="1234"/>
    </location>
</feature>
<organism evidence="2 3">
    <name type="scientific">Patella caerulea</name>
    <name type="common">Rayed Mediterranean limpet</name>
    <dbReference type="NCBI Taxonomy" id="87958"/>
    <lineage>
        <taxon>Eukaryota</taxon>
        <taxon>Metazoa</taxon>
        <taxon>Spiralia</taxon>
        <taxon>Lophotrochozoa</taxon>
        <taxon>Mollusca</taxon>
        <taxon>Gastropoda</taxon>
        <taxon>Patellogastropoda</taxon>
        <taxon>Patelloidea</taxon>
        <taxon>Patellidae</taxon>
        <taxon>Patella</taxon>
    </lineage>
</organism>
<feature type="region of interest" description="Disordered" evidence="1">
    <location>
        <begin position="578"/>
        <end position="600"/>
    </location>
</feature>
<proteinExistence type="predicted"/>
<comment type="caution">
    <text evidence="2">The sequence shown here is derived from an EMBL/GenBank/DDBJ whole genome shotgun (WGS) entry which is preliminary data.</text>
</comment>
<feature type="compositionally biased region" description="Polar residues" evidence="1">
    <location>
        <begin position="1081"/>
        <end position="1108"/>
    </location>
</feature>
<evidence type="ECO:0000313" key="2">
    <source>
        <dbReference type="EMBL" id="KAK6177094.1"/>
    </source>
</evidence>
<feature type="region of interest" description="Disordered" evidence="1">
    <location>
        <begin position="255"/>
        <end position="282"/>
    </location>
</feature>
<gene>
    <name evidence="2" type="ORF">SNE40_015268</name>
</gene>
<feature type="compositionally biased region" description="Polar residues" evidence="1">
    <location>
        <begin position="1145"/>
        <end position="1207"/>
    </location>
</feature>